<protein>
    <submittedName>
        <fullName evidence="13">Putative steroid C25 dehydrogenase (S25dA4)</fullName>
    </submittedName>
</protein>
<gene>
    <name evidence="13" type="ORF">ACG33_10685</name>
</gene>
<keyword evidence="8" id="KW-0732">Signal</keyword>
<dbReference type="PROSITE" id="PS51669">
    <property type="entry name" value="4FE4S_MOW_BIS_MGD"/>
    <property type="match status" value="1"/>
</dbReference>
<evidence type="ECO:0000313" key="14">
    <source>
        <dbReference type="Proteomes" id="UP000070250"/>
    </source>
</evidence>
<dbReference type="SUPFAM" id="SSF53706">
    <property type="entry name" value="Formate dehydrogenase/DMSO reductase, domains 1-3"/>
    <property type="match status" value="1"/>
</dbReference>
<evidence type="ECO:0000256" key="7">
    <source>
        <dbReference type="ARBA" id="ARBA00022723"/>
    </source>
</evidence>
<keyword evidence="11" id="KW-0411">Iron-sulfur</keyword>
<dbReference type="InterPro" id="IPR050123">
    <property type="entry name" value="Prok_molybdopt-oxidoreductase"/>
</dbReference>
<proteinExistence type="inferred from homology"/>
<dbReference type="GO" id="GO:0051539">
    <property type="term" value="F:4 iron, 4 sulfur cluster binding"/>
    <property type="evidence" value="ECO:0007669"/>
    <property type="project" value="UniProtKB-KW"/>
</dbReference>
<dbReference type="GO" id="GO:0016020">
    <property type="term" value="C:membrane"/>
    <property type="evidence" value="ECO:0007669"/>
    <property type="project" value="TreeGrafter"/>
</dbReference>
<dbReference type="PANTHER" id="PTHR43105">
    <property type="entry name" value="RESPIRATORY NITRATE REDUCTASE"/>
    <property type="match status" value="1"/>
</dbReference>
<keyword evidence="10" id="KW-0408">Iron</keyword>
<dbReference type="PROSITE" id="PS51318">
    <property type="entry name" value="TAT"/>
    <property type="match status" value="1"/>
</dbReference>
<reference evidence="13 14" key="1">
    <citation type="submission" date="2015-06" db="EMBL/GenBank/DDBJ databases">
        <title>A Comprehensive Approach to Explore the Metabolic and Phylogenetic Diversity of Bacterial Steroid Degradation in the Environment: Testosterone as an Example.</title>
        <authorList>
            <person name="Yang F.-C."/>
            <person name="Chen Y.-L."/>
            <person name="Yu C.-P."/>
            <person name="Tang S.-L."/>
            <person name="Wang P.-H."/>
            <person name="Ismail W."/>
            <person name="Wang C.-H."/>
            <person name="Yang C.-Y."/>
            <person name="Chiang Y.-R."/>
        </authorList>
    </citation>
    <scope>NUCLEOTIDE SEQUENCE [LARGE SCALE GENOMIC DNA]</scope>
    <source>
        <strain evidence="13 14">DSM 18526</strain>
    </source>
</reference>
<dbReference type="InterPro" id="IPR006963">
    <property type="entry name" value="Mopterin_OxRdtase_4Fe-4S_dom"/>
</dbReference>
<organism evidence="13 14">
    <name type="scientific">Steroidobacter denitrificans</name>
    <dbReference type="NCBI Taxonomy" id="465721"/>
    <lineage>
        <taxon>Bacteria</taxon>
        <taxon>Pseudomonadati</taxon>
        <taxon>Pseudomonadota</taxon>
        <taxon>Gammaproteobacteria</taxon>
        <taxon>Steroidobacterales</taxon>
        <taxon>Steroidobacteraceae</taxon>
        <taxon>Steroidobacter</taxon>
    </lineage>
</organism>
<dbReference type="GO" id="GO:1990204">
    <property type="term" value="C:oxidoreductase complex"/>
    <property type="evidence" value="ECO:0007669"/>
    <property type="project" value="UniProtKB-ARBA"/>
</dbReference>
<dbReference type="Gene3D" id="3.40.50.12440">
    <property type="match status" value="5"/>
</dbReference>
<keyword evidence="14" id="KW-1185">Reference proteome</keyword>
<dbReference type="Pfam" id="PF00384">
    <property type="entry name" value="Molybdopterin"/>
    <property type="match status" value="1"/>
</dbReference>
<keyword evidence="5" id="KW-0004">4Fe-4S</keyword>
<dbReference type="EMBL" id="CP011971">
    <property type="protein sequence ID" value="AMN47556.1"/>
    <property type="molecule type" value="Genomic_DNA"/>
</dbReference>
<keyword evidence="6" id="KW-0500">Molybdenum</keyword>
<dbReference type="GO" id="GO:0046872">
    <property type="term" value="F:metal ion binding"/>
    <property type="evidence" value="ECO:0007669"/>
    <property type="project" value="UniProtKB-KW"/>
</dbReference>
<comment type="similarity">
    <text evidence="4">Belongs to the prokaryotic molybdopterin-containing oxidoreductase family.</text>
</comment>
<evidence type="ECO:0000256" key="8">
    <source>
        <dbReference type="ARBA" id="ARBA00022729"/>
    </source>
</evidence>
<dbReference type="SUPFAM" id="SSF50692">
    <property type="entry name" value="ADC-like"/>
    <property type="match status" value="1"/>
</dbReference>
<dbReference type="NCBIfam" id="TIGR03479">
    <property type="entry name" value="DMSO_red_II_alp"/>
    <property type="match status" value="1"/>
</dbReference>
<dbReference type="InterPro" id="IPR017840">
    <property type="entry name" value="DMSO_Rdtase_II_Mopterin_su"/>
</dbReference>
<dbReference type="InterPro" id="IPR006656">
    <property type="entry name" value="Mopterin_OxRdtase"/>
</dbReference>
<dbReference type="GO" id="GO:0045333">
    <property type="term" value="P:cellular respiration"/>
    <property type="evidence" value="ECO:0007669"/>
    <property type="project" value="UniProtKB-ARBA"/>
</dbReference>
<comment type="cofactor">
    <cofactor evidence="2">
        <name>[4Fe-4S] cluster</name>
        <dbReference type="ChEBI" id="CHEBI:49883"/>
    </cofactor>
</comment>
<evidence type="ECO:0000256" key="2">
    <source>
        <dbReference type="ARBA" id="ARBA00001966"/>
    </source>
</evidence>
<dbReference type="Proteomes" id="UP000070250">
    <property type="component" value="Chromosome"/>
</dbReference>
<dbReference type="GO" id="GO:0030313">
    <property type="term" value="C:cell envelope"/>
    <property type="evidence" value="ECO:0007669"/>
    <property type="project" value="UniProtKB-SubCell"/>
</dbReference>
<evidence type="ECO:0000256" key="1">
    <source>
        <dbReference type="ARBA" id="ARBA00001942"/>
    </source>
</evidence>
<evidence type="ECO:0000256" key="3">
    <source>
        <dbReference type="ARBA" id="ARBA00004196"/>
    </source>
</evidence>
<dbReference type="KEGG" id="sdf:ACG33_10685"/>
<feature type="domain" description="4Fe-4S Mo/W bis-MGD-type" evidence="12">
    <location>
        <begin position="64"/>
        <end position="128"/>
    </location>
</feature>
<evidence type="ECO:0000256" key="10">
    <source>
        <dbReference type="ARBA" id="ARBA00023004"/>
    </source>
</evidence>
<dbReference type="GO" id="GO:0016491">
    <property type="term" value="F:oxidoreductase activity"/>
    <property type="evidence" value="ECO:0007669"/>
    <property type="project" value="UniProtKB-KW"/>
</dbReference>
<dbReference type="InterPro" id="IPR009010">
    <property type="entry name" value="Asp_de-COase-like_dom_sf"/>
</dbReference>
<name>A0A127FAW2_STEDE</name>
<evidence type="ECO:0000256" key="4">
    <source>
        <dbReference type="ARBA" id="ARBA00010312"/>
    </source>
</evidence>
<keyword evidence="7" id="KW-0479">Metal-binding</keyword>
<dbReference type="Pfam" id="PF01568">
    <property type="entry name" value="Molydop_binding"/>
    <property type="match status" value="1"/>
</dbReference>
<dbReference type="STRING" id="465721.ACG33_10685"/>
<evidence type="ECO:0000256" key="5">
    <source>
        <dbReference type="ARBA" id="ARBA00022485"/>
    </source>
</evidence>
<comment type="cofactor">
    <cofactor evidence="1">
        <name>Mo-bis(molybdopterin guanine dinucleotide)</name>
        <dbReference type="ChEBI" id="CHEBI:60539"/>
    </cofactor>
</comment>
<dbReference type="InterPro" id="IPR006311">
    <property type="entry name" value="TAT_signal"/>
</dbReference>
<dbReference type="AlphaFoldDB" id="A0A127FAW2"/>
<dbReference type="RefSeq" id="WP_066921076.1">
    <property type="nucleotide sequence ID" value="NZ_CP011971.1"/>
</dbReference>
<dbReference type="PANTHER" id="PTHR43105:SF2">
    <property type="entry name" value="RESPIRATORY NITRATE REDUCTASE 2 ALPHA CHAIN"/>
    <property type="match status" value="1"/>
</dbReference>
<accession>A0A127FAW2</accession>
<evidence type="ECO:0000256" key="6">
    <source>
        <dbReference type="ARBA" id="ARBA00022505"/>
    </source>
</evidence>
<comment type="subcellular location">
    <subcellularLocation>
        <location evidence="3">Cell envelope</location>
    </subcellularLocation>
</comment>
<evidence type="ECO:0000256" key="9">
    <source>
        <dbReference type="ARBA" id="ARBA00023002"/>
    </source>
</evidence>
<evidence type="ECO:0000313" key="13">
    <source>
        <dbReference type="EMBL" id="AMN47556.1"/>
    </source>
</evidence>
<dbReference type="GO" id="GO:0043546">
    <property type="term" value="F:molybdopterin cofactor binding"/>
    <property type="evidence" value="ECO:0007669"/>
    <property type="project" value="InterPro"/>
</dbReference>
<keyword evidence="9" id="KW-0560">Oxidoreductase</keyword>
<evidence type="ECO:0000259" key="12">
    <source>
        <dbReference type="PROSITE" id="PS51669"/>
    </source>
</evidence>
<evidence type="ECO:0000256" key="11">
    <source>
        <dbReference type="ARBA" id="ARBA00023014"/>
    </source>
</evidence>
<sequence length="931" mass="105311">MFKKDFRGGHMATRRHFLQAGVAVVGSLPLRRLAFASNQEGRPIAAAPAYTDWRDVYRKAWTWDRIVHSSHSCNCNNNCSWKVYVRDGIVWREEQTAGYIQHNPGLADYNPLGCNKGGAFSHEMYRTGRLKYPLKRVGERGSGKWRRVSWDEALTDIAMQLIEIIKTDGHDTIIGSLATHSLQGTKGGPSKLRFFDLLGGTMLDSYGDIGDSQAGAMITTGLQAFAGSTDSRMLAKCIILWVFNPAVTRIPDAHFLYEARYRGATIISISPDQNPSHMHADYWINPKPATDPALALAMAHIIVRDRMYDAAFMKEQTDLPFLVRQDTRKFLRAADLEVGGKDDVFYCWDAKSQRLVAAPGSMGSVKKTLLWDEIDPALEGEWDVTLRDGSRVRVHPVFERLKTTLAMHTPEFAAKVTGVGTQTIELIAHTYAQASPGLIELGWGAPKLYHADLLGRAVFLLSALTGNTGKEGGGVWTGGIAAIEGMERLGFPVAGKIGRHRVVPGPSWMYVHGGMHEVCSRWIPVPGKRSGDDYIREALDKRWMPLHPPRDREPRALIECGSNILRRTRMSHILYKNLWPKLKLVVTMDYRMSSTALASDYVLPAAGFYEVEGVKISETRVPFHVYQGKAVNPIAESRDDWHIFGSLLKKLQELAPKNGLTQLHDDEFDYVRDYTRIYDEYTDNGRLAEDVEDEVIVREIMEHTKAHKGITLEQLREKGYADWTNSGSKDNPGSSTSFEVVRGRPLTAATDFTEKKQPWRTLTGRVQFYIDHDWFLEFGEELPVHRDPPKMGGDYPLCLTGGHTRWGIHSLWRDNELMLRLQRGEPLIYMNPADARERGVQDHDEVEVFNDVGRFRCRVMVTPTMQPGQIHSYHAWEPFQFKNHSSMDTVLASQLKPLLFVGNYGHLRYLPLYYQPNNVDRGTRIDVRKVS</sequence>
<dbReference type="InterPro" id="IPR006657">
    <property type="entry name" value="MoPterin_dinucl-bd_dom"/>
</dbReference>